<dbReference type="InterPro" id="IPR015943">
    <property type="entry name" value="WD40/YVTN_repeat-like_dom_sf"/>
</dbReference>
<dbReference type="InterPro" id="IPR036372">
    <property type="entry name" value="BEACH_dom_sf"/>
</dbReference>
<feature type="repeat" description="WD" evidence="1">
    <location>
        <begin position="1155"/>
        <end position="1189"/>
    </location>
</feature>
<dbReference type="SMART" id="SM00320">
    <property type="entry name" value="WD40"/>
    <property type="match status" value="5"/>
</dbReference>
<dbReference type="CDD" id="cd06071">
    <property type="entry name" value="Beach"/>
    <property type="match status" value="1"/>
</dbReference>
<keyword evidence="1" id="KW-0853">WD repeat</keyword>
<dbReference type="InterPro" id="IPR036322">
    <property type="entry name" value="WD40_repeat_dom_sf"/>
</dbReference>
<evidence type="ECO:0000259" key="2">
    <source>
        <dbReference type="PROSITE" id="PS50197"/>
    </source>
</evidence>
<proteinExistence type="predicted"/>
<protein>
    <submittedName>
        <fullName evidence="3">Putative WD repeat-containing protein F52C9.1</fullName>
    </submittedName>
</protein>
<reference evidence="3 4" key="1">
    <citation type="submission" date="2014-11" db="EMBL/GenBank/DDBJ databases">
        <title>Genetic blueprint of the zoonotic pathogen Toxocara canis.</title>
        <authorList>
            <person name="Zhu X.-Q."/>
            <person name="Korhonen P.K."/>
            <person name="Cai H."/>
            <person name="Young N.D."/>
            <person name="Nejsum P."/>
            <person name="von Samson-Himmelstjerna G."/>
            <person name="Boag P.R."/>
            <person name="Tan P."/>
            <person name="Li Q."/>
            <person name="Min J."/>
            <person name="Yang Y."/>
            <person name="Wang X."/>
            <person name="Fang X."/>
            <person name="Hall R.S."/>
            <person name="Hofmann A."/>
            <person name="Sternberg P.W."/>
            <person name="Jex A.R."/>
            <person name="Gasser R.B."/>
        </authorList>
    </citation>
    <scope>NUCLEOTIDE SEQUENCE [LARGE SCALE GENOMIC DNA]</scope>
    <source>
        <strain evidence="3">PN_DK_2014</strain>
    </source>
</reference>
<dbReference type="SMART" id="SM01026">
    <property type="entry name" value="Beach"/>
    <property type="match status" value="1"/>
</dbReference>
<dbReference type="InterPro" id="IPR000409">
    <property type="entry name" value="BEACH_dom"/>
</dbReference>
<dbReference type="Pfam" id="PF00400">
    <property type="entry name" value="WD40"/>
    <property type="match status" value="2"/>
</dbReference>
<dbReference type="STRING" id="6265.A0A0B2VAU4"/>
<dbReference type="PANTHER" id="PTHR46866">
    <property type="entry name" value="GH12955P"/>
    <property type="match status" value="1"/>
</dbReference>
<dbReference type="Proteomes" id="UP000031036">
    <property type="component" value="Unassembled WGS sequence"/>
</dbReference>
<name>A0A0B2VAU4_TOXCA</name>
<dbReference type="Pfam" id="PF02138">
    <property type="entry name" value="Beach"/>
    <property type="match status" value="1"/>
</dbReference>
<comment type="caution">
    <text evidence="3">The sequence shown here is derived from an EMBL/GenBank/DDBJ whole genome shotgun (WGS) entry which is preliminary data.</text>
</comment>
<evidence type="ECO:0000313" key="3">
    <source>
        <dbReference type="EMBL" id="KHN78577.1"/>
    </source>
</evidence>
<feature type="domain" description="BEACH" evidence="2">
    <location>
        <begin position="370"/>
        <end position="482"/>
    </location>
</feature>
<dbReference type="OrthoDB" id="29306at2759"/>
<dbReference type="PANTHER" id="PTHR46866:SF1">
    <property type="entry name" value="GH12955P"/>
    <property type="match status" value="1"/>
</dbReference>
<dbReference type="PROSITE" id="PS50082">
    <property type="entry name" value="WD_REPEATS_2"/>
    <property type="match status" value="1"/>
</dbReference>
<dbReference type="SUPFAM" id="SSF50978">
    <property type="entry name" value="WD40 repeat-like"/>
    <property type="match status" value="1"/>
</dbReference>
<dbReference type="PROSITE" id="PS50197">
    <property type="entry name" value="BEACH"/>
    <property type="match status" value="1"/>
</dbReference>
<dbReference type="Gene3D" id="2.130.10.10">
    <property type="entry name" value="YVTN repeat-like/Quinoprotein amine dehydrogenase"/>
    <property type="match status" value="2"/>
</dbReference>
<accession>A0A0B2VAU4</accession>
<keyword evidence="4" id="KW-1185">Reference proteome</keyword>
<gene>
    <name evidence="3" type="primary">F52C9.1</name>
    <name evidence="3" type="ORF">Tcan_16732</name>
</gene>
<dbReference type="EMBL" id="JPKZ01002083">
    <property type="protein sequence ID" value="KHN78577.1"/>
    <property type="molecule type" value="Genomic_DNA"/>
</dbReference>
<sequence>MDKKAVANIVARVIDLPEGEQRVEGIELRICDVDENIVRQTELAAATDESNDVLDGLIPSEVVTVNGENTAVARKGNRINDLNTLAALFDAPFIEFDSDGPHMVWRSGCSWGHISPIMFFAKKGVRCMCVLYPTHAVPLRRYMLYAHHNYCIRSQAFNLLIRQLLDVFNEFAMRSLFPLFSTDVICGDDNLWLCVDLPRLLNERCFPVTMPVQERRPEVNSPLNGSRLRDLTEAWCSRRLSNFDYLLKLNEYAGRKPNQPDNHFIMPWVCDFSSENGGWRALDRTKYRLNKGDAQLEEMYRREPAHHVPELLSDIGYMVYRARKEPKEALCKVVRSKWVPEEYPRSMARIYEWTPDECIPEFYDDPTLFRSTHPDMCDLELPPWCSDASDFIKWHRAMLESEHVSGSLNKWIDLVFGYQLSGKAAVEALNVHLSLVQKGVSRRTSGIVQLFHVPHPKRLPSSQASYVSPLDTPYFNPLYRALNSSQIVDSVGTDDETFHLNDLVKEVQQTQMEKRRRVSSSVASIAVTVLELALAEYCRDLSADATFDDRLLRARRLLLSHGYLIPGHLREPLKLLLEEHPTEMRLERGIYMSNWLLNTFNLPSRITRLHSHLIDFHVLAHARRLLPAGEASDELLAQQLNAFVECLRVGGVEMRNLLARIFISQLASPQSAVPALLICFPHIVAVFDTANFEALLPAIKNIYDNDIFYPSVLKLLDRRFLVQLSIAIGTESFMRNIVPSLVEMLSADRPASRGQILCESIVWLSKRYGPIITATHLSSTLLRMLALCFSIRPIDEARVTEVDLDINVDGDASCSNVIGCLLEIAVLYGASFITFQYLPFCAEVIEQAIKRIGFASEAAAVAAVLLLQHCCNSLSDKQLMDYLQECIMDSILFPAVRLFCSPSIQFSSLAMRRFFASRLLSSIHLLACRIGAENVTRQYMSCAIQRIFCTFDLFYEIVDDSIRRKETEHSQLSQLFSMSFAQLLFRVFSSVCGRPFLFETLPNSALVFQLSGARSLVSPQSTFALSSGNKLNTLLSQLFSMSFAQLLFRVFSSVCGRPFLFETLPNSALVFQLSGARSLVSPQSTFALSSGNKLNTLVTSQSASNFDPASDLSLNDKMTSSSHSHMGANCAAHCRAVLSASAERVPFNHLPICSFSEHSTLVRRIVCMDNENCFASASLDKTVKLWSIKFNEPQGVRSQWTYRQHMKPVLDVCLLPSLSLIASTDSSLHVWDPFRGSIVSQFDWPQVGESALTIIAPLGRAVIVAASPVDNALRLVDVRAGRFSYSLFASEANATIKGSSHSSPGATVRCFALSPDERQCAIALSNGMLSIVELRTGCLLSVSSQIHSDTLEMRWMNNGCLVSAHLDHPTICWDTRPLQIRRRLAESASIIVAYRNQLFCVQSSGRLKVYDELKVKLETKLKSDSIPGSLSSVAFLPNNKMFLFGSSTGHIRLFC</sequence>
<evidence type="ECO:0000256" key="1">
    <source>
        <dbReference type="PROSITE-ProRule" id="PRU00221"/>
    </source>
</evidence>
<dbReference type="SUPFAM" id="SSF81837">
    <property type="entry name" value="BEACH domain"/>
    <property type="match status" value="1"/>
</dbReference>
<organism evidence="3 4">
    <name type="scientific">Toxocara canis</name>
    <name type="common">Canine roundworm</name>
    <dbReference type="NCBI Taxonomy" id="6265"/>
    <lineage>
        <taxon>Eukaryota</taxon>
        <taxon>Metazoa</taxon>
        <taxon>Ecdysozoa</taxon>
        <taxon>Nematoda</taxon>
        <taxon>Chromadorea</taxon>
        <taxon>Rhabditida</taxon>
        <taxon>Spirurina</taxon>
        <taxon>Ascaridomorpha</taxon>
        <taxon>Ascaridoidea</taxon>
        <taxon>Toxocaridae</taxon>
        <taxon>Toxocara</taxon>
    </lineage>
</organism>
<dbReference type="OMA" id="VTFITVQ"/>
<evidence type="ECO:0000313" key="4">
    <source>
        <dbReference type="Proteomes" id="UP000031036"/>
    </source>
</evidence>
<dbReference type="InterPro" id="IPR001680">
    <property type="entry name" value="WD40_rpt"/>
</dbReference>
<dbReference type="Gene3D" id="1.10.1540.10">
    <property type="entry name" value="BEACH domain"/>
    <property type="match status" value="1"/>
</dbReference>